<evidence type="ECO:0000313" key="2">
    <source>
        <dbReference type="Proteomes" id="UP000238137"/>
    </source>
</evidence>
<evidence type="ECO:0000313" key="1">
    <source>
        <dbReference type="EMBL" id="RNF34446.1"/>
    </source>
</evidence>
<dbReference type="EMBL" id="PXNQ02000006">
    <property type="protein sequence ID" value="RNF34446.1"/>
    <property type="molecule type" value="Genomic_DNA"/>
</dbReference>
<proteinExistence type="predicted"/>
<gene>
    <name evidence="1" type="ORF">A7A09_011180</name>
</gene>
<comment type="caution">
    <text evidence="1">The sequence shown here is derived from an EMBL/GenBank/DDBJ whole genome shotgun (WGS) entry which is preliminary data.</text>
</comment>
<name>A0A422QWT7_9RHOB</name>
<dbReference type="OrthoDB" id="7774365at2"/>
<dbReference type="AlphaFoldDB" id="A0A422QWT7"/>
<protein>
    <submittedName>
        <fullName evidence="1">Uncharacterized protein</fullName>
    </submittedName>
</protein>
<accession>A0A422QWT7</accession>
<organism evidence="1 2">
    <name type="scientific">Paracoccus methylarcula</name>
    <dbReference type="NCBI Taxonomy" id="72022"/>
    <lineage>
        <taxon>Bacteria</taxon>
        <taxon>Pseudomonadati</taxon>
        <taxon>Pseudomonadota</taxon>
        <taxon>Alphaproteobacteria</taxon>
        <taxon>Rhodobacterales</taxon>
        <taxon>Paracoccaceae</taxon>
        <taxon>Paracoccus</taxon>
    </lineage>
</organism>
<dbReference type="Proteomes" id="UP000238137">
    <property type="component" value="Unassembled WGS sequence"/>
</dbReference>
<reference evidence="1" key="1">
    <citation type="submission" date="2018-05" db="EMBL/GenBank/DDBJ databases">
        <title>Reclassification of Methylarcula marina and Methylarcula terricola as Paracoccus methylarcula sp.nov., comb.nov. and Paracoccus terricola comb.nov.</title>
        <authorList>
            <person name="Shmareva M.N."/>
            <person name="Doronina N.V."/>
            <person name="Vasilenko O.V."/>
            <person name="Tarlachkov S.V."/>
            <person name="Trotsenko Y.A."/>
        </authorList>
    </citation>
    <scope>NUCLEOTIDE SEQUENCE [LARGE SCALE GENOMIC DNA]</scope>
    <source>
        <strain evidence="1">VKM B-2159</strain>
    </source>
</reference>
<dbReference type="RefSeq" id="WP_106691484.1">
    <property type="nucleotide sequence ID" value="NZ_PXNQ02000006.1"/>
</dbReference>
<keyword evidence="2" id="KW-1185">Reference proteome</keyword>
<sequence>MSDSPVKHLAAARAAIVAGDMGLALDQIERFSAAADRSPPDAASKQALQAAIAELRELAEASLRGTKAAMEQIHEIVQAARTLQTYDDTGRRRTASTVATLPRRF</sequence>